<dbReference type="Gene3D" id="2.60.120.10">
    <property type="entry name" value="Jelly Rolls"/>
    <property type="match status" value="1"/>
</dbReference>
<dbReference type="PANTHER" id="PTHR21047:SF2">
    <property type="entry name" value="THYMIDINE DIPHOSPHO-4-KETO-RHAMNOSE 3,5-EPIMERASE"/>
    <property type="match status" value="1"/>
</dbReference>
<comment type="similarity">
    <text evidence="3">Belongs to the dTDP-4-dehydrorhamnose 3,5-epimerase family.</text>
</comment>
<evidence type="ECO:0000256" key="3">
    <source>
        <dbReference type="RuleBase" id="RU364069"/>
    </source>
</evidence>
<evidence type="ECO:0000313" key="5">
    <source>
        <dbReference type="Proteomes" id="UP000078287"/>
    </source>
</evidence>
<keyword evidence="5" id="KW-1185">Reference proteome</keyword>
<accession>A0A178MBN5</accession>
<dbReference type="GO" id="GO:0008830">
    <property type="term" value="F:dTDP-4-dehydrorhamnose 3,5-epimerase activity"/>
    <property type="evidence" value="ECO:0007669"/>
    <property type="project" value="UniProtKB-UniRule"/>
</dbReference>
<dbReference type="STRING" id="1707952.A6A03_01395"/>
<evidence type="ECO:0000313" key="4">
    <source>
        <dbReference type="EMBL" id="OAN45946.1"/>
    </source>
</evidence>
<dbReference type="Proteomes" id="UP000078287">
    <property type="component" value="Unassembled WGS sequence"/>
</dbReference>
<dbReference type="UniPathway" id="UPA00124"/>
<dbReference type="NCBIfam" id="TIGR01221">
    <property type="entry name" value="rmlC"/>
    <property type="match status" value="1"/>
</dbReference>
<comment type="pathway">
    <text evidence="3">Carbohydrate biosynthesis; dTDP-L-rhamnose biosynthesis.</text>
</comment>
<dbReference type="GO" id="GO:0005829">
    <property type="term" value="C:cytosol"/>
    <property type="evidence" value="ECO:0007669"/>
    <property type="project" value="TreeGrafter"/>
</dbReference>
<keyword evidence="3" id="KW-0413">Isomerase</keyword>
<evidence type="ECO:0000256" key="1">
    <source>
        <dbReference type="PIRSR" id="PIRSR600888-1"/>
    </source>
</evidence>
<sequence length="176" mass="20386">MRFIPTELKDAHIIELEPREDNRGFFARVWAKDEFAEHGLVDRVVQMNLSYNRVAGTLRGMHFQHAPYAETKLVRCIRGAIYDVIIDLRPDSPTYKRWIGVKLTAANRLALYVPEGFAHGFQTLEDDTEVFYQVSQYYTPSAEGGVRYDDPAFGIEWPLPVTEMSEKDKRWPLFQG</sequence>
<dbReference type="InterPro" id="IPR014710">
    <property type="entry name" value="RmlC-like_jellyroll"/>
</dbReference>
<comment type="function">
    <text evidence="3">Catalyzes the epimerization of the C3' and C5'positions of dTDP-6-deoxy-D-xylo-4-hexulose, forming dTDP-6-deoxy-L-lyxo-4-hexulose.</text>
</comment>
<dbReference type="InterPro" id="IPR011051">
    <property type="entry name" value="RmlC_Cupin_sf"/>
</dbReference>
<name>A0A178MBN5_9CHLR</name>
<comment type="subunit">
    <text evidence="3">Homodimer.</text>
</comment>
<reference evidence="4 5" key="1">
    <citation type="submission" date="2016-04" db="EMBL/GenBank/DDBJ databases">
        <title>Chloroflexus islandicus sp. nov., a thermophilic filamentous anoxygenic phototrophic bacterium from geyser Strokkur (Iceland).</title>
        <authorList>
            <person name="Gaisin V.A."/>
            <person name="Kalashnikov A.M."/>
            <person name="Sukhacheva M.V."/>
            <person name="Grouzdev D.S."/>
            <person name="Ivanov T.M."/>
            <person name="Kuznetsov B."/>
            <person name="Gorlenko V.M."/>
        </authorList>
    </citation>
    <scope>NUCLEOTIDE SEQUENCE [LARGE SCALE GENOMIC DNA]</scope>
    <source>
        <strain evidence="5">isl-2</strain>
    </source>
</reference>
<dbReference type="Pfam" id="PF00908">
    <property type="entry name" value="dTDP_sugar_isom"/>
    <property type="match status" value="1"/>
</dbReference>
<dbReference type="EMBL" id="LWQS01000049">
    <property type="protein sequence ID" value="OAN45946.1"/>
    <property type="molecule type" value="Genomic_DNA"/>
</dbReference>
<feature type="active site" description="Proton acceptor" evidence="1">
    <location>
        <position position="62"/>
    </location>
</feature>
<dbReference type="GO" id="GO:0000271">
    <property type="term" value="P:polysaccharide biosynthetic process"/>
    <property type="evidence" value="ECO:0007669"/>
    <property type="project" value="TreeGrafter"/>
</dbReference>
<dbReference type="RefSeq" id="WP_066786473.1">
    <property type="nucleotide sequence ID" value="NZ_LWQS01000049.1"/>
</dbReference>
<dbReference type="EC" id="5.1.3.13" evidence="3"/>
<proteinExistence type="inferred from homology"/>
<dbReference type="OrthoDB" id="9800680at2"/>
<feature type="active site" description="Proton donor" evidence="1">
    <location>
        <position position="132"/>
    </location>
</feature>
<comment type="caution">
    <text evidence="4">The sequence shown here is derived from an EMBL/GenBank/DDBJ whole genome shotgun (WGS) entry which is preliminary data.</text>
</comment>
<dbReference type="AlphaFoldDB" id="A0A178MBN5"/>
<evidence type="ECO:0000256" key="2">
    <source>
        <dbReference type="PIRSR" id="PIRSR600888-3"/>
    </source>
</evidence>
<dbReference type="InterPro" id="IPR000888">
    <property type="entry name" value="RmlC-like"/>
</dbReference>
<dbReference type="SUPFAM" id="SSF51182">
    <property type="entry name" value="RmlC-like cupins"/>
    <property type="match status" value="1"/>
</dbReference>
<gene>
    <name evidence="4" type="ORF">A6A03_01395</name>
</gene>
<protein>
    <recommendedName>
        <fullName evidence="3">dTDP-4-dehydrorhamnose 3,5-epimerase</fullName>
        <ecNumber evidence="3">5.1.3.13</ecNumber>
    </recommendedName>
    <alternativeName>
        <fullName evidence="3">Thymidine diphospho-4-keto-rhamnose 3,5-epimerase</fullName>
    </alternativeName>
</protein>
<comment type="catalytic activity">
    <reaction evidence="3">
        <text>dTDP-4-dehydro-6-deoxy-alpha-D-glucose = dTDP-4-dehydro-beta-L-rhamnose</text>
        <dbReference type="Rhea" id="RHEA:16969"/>
        <dbReference type="ChEBI" id="CHEBI:57649"/>
        <dbReference type="ChEBI" id="CHEBI:62830"/>
        <dbReference type="EC" id="5.1.3.13"/>
    </reaction>
</comment>
<organism evidence="4 5">
    <name type="scientific">Chloroflexus islandicus</name>
    <dbReference type="NCBI Taxonomy" id="1707952"/>
    <lineage>
        <taxon>Bacteria</taxon>
        <taxon>Bacillati</taxon>
        <taxon>Chloroflexota</taxon>
        <taxon>Chloroflexia</taxon>
        <taxon>Chloroflexales</taxon>
        <taxon>Chloroflexineae</taxon>
        <taxon>Chloroflexaceae</taxon>
        <taxon>Chloroflexus</taxon>
    </lineage>
</organism>
<dbReference type="CDD" id="cd00438">
    <property type="entry name" value="cupin_RmlC"/>
    <property type="match status" value="1"/>
</dbReference>
<feature type="site" description="Participates in a stacking interaction with the thymidine ring of dTDP-4-oxo-6-deoxyglucose" evidence="2">
    <location>
        <position position="138"/>
    </location>
</feature>
<dbReference type="PANTHER" id="PTHR21047">
    <property type="entry name" value="DTDP-6-DEOXY-D-GLUCOSE-3,5 EPIMERASE"/>
    <property type="match status" value="1"/>
</dbReference>
<dbReference type="GO" id="GO:0019305">
    <property type="term" value="P:dTDP-rhamnose biosynthetic process"/>
    <property type="evidence" value="ECO:0007669"/>
    <property type="project" value="UniProtKB-UniRule"/>
</dbReference>